<evidence type="ECO:0000313" key="1">
    <source>
        <dbReference type="EMBL" id="MPM45821.1"/>
    </source>
</evidence>
<organism evidence="1">
    <name type="scientific">bioreactor metagenome</name>
    <dbReference type="NCBI Taxonomy" id="1076179"/>
    <lineage>
        <taxon>unclassified sequences</taxon>
        <taxon>metagenomes</taxon>
        <taxon>ecological metagenomes</taxon>
    </lineage>
</organism>
<gene>
    <name evidence="1" type="ORF">SDC9_92513</name>
</gene>
<comment type="caution">
    <text evidence="1">The sequence shown here is derived from an EMBL/GenBank/DDBJ whole genome shotgun (WGS) entry which is preliminary data.</text>
</comment>
<dbReference type="EMBL" id="VSSQ01011029">
    <property type="protein sequence ID" value="MPM45821.1"/>
    <property type="molecule type" value="Genomic_DNA"/>
</dbReference>
<name>A0A645A0S4_9ZZZZ</name>
<sequence length="260" mass="28776">MAEHLLEPHEVRAALQGVGRKAMPQGVRASLLAYLGIFHYLSEHGLKAVWALCPCLGIVWKDVVVVIGRPVHFPIVAERLQACLGERGEPLLSSFPAPNMQQHPSCIDVIDPECEHLADAQPRTVEVEEEGELLGSGGLPEKRFQLLRCKDLGSCHRFLHVGDPLIVDVLLQRDLVQEAYGTVVLVVRGRCKIFSVCEIQQVSPKLFLRQLRGVLCFAEFQKTIALARVAGYGGLAETSQLHVLKEFSPGLWLSHLQCLL</sequence>
<protein>
    <submittedName>
        <fullName evidence="1">Uncharacterized protein</fullName>
    </submittedName>
</protein>
<reference evidence="1" key="1">
    <citation type="submission" date="2019-08" db="EMBL/GenBank/DDBJ databases">
        <authorList>
            <person name="Kucharzyk K."/>
            <person name="Murdoch R.W."/>
            <person name="Higgins S."/>
            <person name="Loffler F."/>
        </authorList>
    </citation>
    <scope>NUCLEOTIDE SEQUENCE</scope>
</reference>
<accession>A0A645A0S4</accession>
<proteinExistence type="predicted"/>
<dbReference type="AlphaFoldDB" id="A0A645A0S4"/>